<accession>A0A1G2N5G2</accession>
<dbReference type="InterPro" id="IPR004276">
    <property type="entry name" value="GlycoTrans_28_N"/>
</dbReference>
<comment type="subcellular location">
    <subcellularLocation>
        <location evidence="10">Cell membrane</location>
        <topology evidence="10">Peripheral membrane protein</topology>
        <orientation evidence="10">Cytoplasmic side</orientation>
    </subcellularLocation>
</comment>
<reference evidence="13 14" key="1">
    <citation type="journal article" date="2016" name="Nat. Commun.">
        <title>Thousands of microbial genomes shed light on interconnected biogeochemical processes in an aquifer system.</title>
        <authorList>
            <person name="Anantharaman K."/>
            <person name="Brown C.T."/>
            <person name="Hug L.A."/>
            <person name="Sharon I."/>
            <person name="Castelle C.J."/>
            <person name="Probst A.J."/>
            <person name="Thomas B.C."/>
            <person name="Singh A."/>
            <person name="Wilkins M.J."/>
            <person name="Karaoz U."/>
            <person name="Brodie E.L."/>
            <person name="Williams K.H."/>
            <person name="Hubbard S.S."/>
            <person name="Banfield J.F."/>
        </authorList>
    </citation>
    <scope>NUCLEOTIDE SEQUENCE [LARGE SCALE GENOMIC DNA]</scope>
</reference>
<keyword evidence="2 10" id="KW-0132">Cell division</keyword>
<evidence type="ECO:0000256" key="5">
    <source>
        <dbReference type="ARBA" id="ARBA00022960"/>
    </source>
</evidence>
<evidence type="ECO:0000256" key="1">
    <source>
        <dbReference type="ARBA" id="ARBA00022475"/>
    </source>
</evidence>
<protein>
    <recommendedName>
        <fullName evidence="10">UDP-N-acetylglucosamine--N-acetylmuramyl-(pentapeptide) pyrophosphoryl-undecaprenol N-acetylglucosamine transferase</fullName>
        <ecNumber evidence="10">2.4.1.227</ecNumber>
    </recommendedName>
    <alternativeName>
        <fullName evidence="10">Undecaprenyl-PP-MurNAc-pentapeptide-UDPGlcNAc GlcNAc transferase</fullName>
    </alternativeName>
</protein>
<comment type="caution">
    <text evidence="13">The sequence shown here is derived from an EMBL/GenBank/DDBJ whole genome shotgun (WGS) entry which is preliminary data.</text>
</comment>
<dbReference type="GO" id="GO:0008360">
    <property type="term" value="P:regulation of cell shape"/>
    <property type="evidence" value="ECO:0007669"/>
    <property type="project" value="UniProtKB-KW"/>
</dbReference>
<keyword evidence="6 10" id="KW-0573">Peptidoglycan synthesis</keyword>
<dbReference type="PANTHER" id="PTHR21015">
    <property type="entry name" value="UDP-N-ACETYLGLUCOSAMINE--N-ACETYLMURAMYL-(PENTAPEPTIDE) PYROPHOSPHORYL-UNDECAPRENOL N-ACETYLGLUCOSAMINE TRANSFERASE 1"/>
    <property type="match status" value="1"/>
</dbReference>
<organism evidence="13 14">
    <name type="scientific">Candidatus Taylorbacteria bacterium RIFCSPLOWO2_01_FULL_44_26</name>
    <dbReference type="NCBI Taxonomy" id="1802318"/>
    <lineage>
        <taxon>Bacteria</taxon>
        <taxon>Candidatus Tayloriibacteriota</taxon>
    </lineage>
</organism>
<feature type="domain" description="Glycosyltransferase family 28 N-terminal" evidence="11">
    <location>
        <begin position="3"/>
        <end position="146"/>
    </location>
</feature>
<dbReference type="SUPFAM" id="SSF53756">
    <property type="entry name" value="UDP-Glycosyltransferase/glycogen phosphorylase"/>
    <property type="match status" value="1"/>
</dbReference>
<evidence type="ECO:0000256" key="6">
    <source>
        <dbReference type="ARBA" id="ARBA00022984"/>
    </source>
</evidence>
<dbReference type="GO" id="GO:0005975">
    <property type="term" value="P:carbohydrate metabolic process"/>
    <property type="evidence" value="ECO:0007669"/>
    <property type="project" value="InterPro"/>
</dbReference>
<feature type="binding site" evidence="10">
    <location>
        <begin position="10"/>
        <end position="12"/>
    </location>
    <ligand>
        <name>UDP-N-acetyl-alpha-D-glucosamine</name>
        <dbReference type="ChEBI" id="CHEBI:57705"/>
    </ligand>
</feature>
<dbReference type="GO" id="GO:0050511">
    <property type="term" value="F:undecaprenyldiphospho-muramoylpentapeptide beta-N-acetylglucosaminyltransferase activity"/>
    <property type="evidence" value="ECO:0007669"/>
    <property type="project" value="UniProtKB-UniRule"/>
</dbReference>
<keyword evidence="8 10" id="KW-0131">Cell cycle</keyword>
<dbReference type="InterPro" id="IPR006009">
    <property type="entry name" value="GlcNAc_MurG"/>
</dbReference>
<dbReference type="Gene3D" id="3.40.50.2000">
    <property type="entry name" value="Glycogen Phosphorylase B"/>
    <property type="match status" value="2"/>
</dbReference>
<keyword evidence="7 10" id="KW-0472">Membrane</keyword>
<evidence type="ECO:0000256" key="8">
    <source>
        <dbReference type="ARBA" id="ARBA00023306"/>
    </source>
</evidence>
<evidence type="ECO:0000313" key="14">
    <source>
        <dbReference type="Proteomes" id="UP000176365"/>
    </source>
</evidence>
<dbReference type="PANTHER" id="PTHR21015:SF22">
    <property type="entry name" value="GLYCOSYLTRANSFERASE"/>
    <property type="match status" value="1"/>
</dbReference>
<evidence type="ECO:0000256" key="3">
    <source>
        <dbReference type="ARBA" id="ARBA00022676"/>
    </source>
</evidence>
<evidence type="ECO:0000256" key="2">
    <source>
        <dbReference type="ARBA" id="ARBA00022618"/>
    </source>
</evidence>
<gene>
    <name evidence="10" type="primary">murG</name>
    <name evidence="13" type="ORF">A3B11_01850</name>
</gene>
<evidence type="ECO:0000259" key="12">
    <source>
        <dbReference type="Pfam" id="PF04101"/>
    </source>
</evidence>
<evidence type="ECO:0000259" key="11">
    <source>
        <dbReference type="Pfam" id="PF03033"/>
    </source>
</evidence>
<evidence type="ECO:0000256" key="7">
    <source>
        <dbReference type="ARBA" id="ARBA00023136"/>
    </source>
</evidence>
<name>A0A1G2N5G2_9BACT</name>
<comment type="caution">
    <text evidence="10">Lacks conserved residue(s) required for the propagation of feature annotation.</text>
</comment>
<dbReference type="GO" id="GO:0005886">
    <property type="term" value="C:plasma membrane"/>
    <property type="evidence" value="ECO:0007669"/>
    <property type="project" value="UniProtKB-SubCell"/>
</dbReference>
<feature type="binding site" evidence="10">
    <location>
        <position position="199"/>
    </location>
    <ligand>
        <name>UDP-N-acetyl-alpha-D-glucosamine</name>
        <dbReference type="ChEBI" id="CHEBI:57705"/>
    </ligand>
</feature>
<dbReference type="CDD" id="cd03785">
    <property type="entry name" value="GT28_MurG"/>
    <property type="match status" value="1"/>
</dbReference>
<evidence type="ECO:0000256" key="9">
    <source>
        <dbReference type="ARBA" id="ARBA00023316"/>
    </source>
</evidence>
<dbReference type="GO" id="GO:0071555">
    <property type="term" value="P:cell wall organization"/>
    <property type="evidence" value="ECO:0007669"/>
    <property type="project" value="UniProtKB-KW"/>
</dbReference>
<keyword evidence="4 10" id="KW-0808">Transferase</keyword>
<dbReference type="GO" id="GO:0009252">
    <property type="term" value="P:peptidoglycan biosynthetic process"/>
    <property type="evidence" value="ECO:0007669"/>
    <property type="project" value="UniProtKB-UniRule"/>
</dbReference>
<keyword evidence="3 10" id="KW-0328">Glycosyltransferase</keyword>
<dbReference type="AlphaFoldDB" id="A0A1G2N5G2"/>
<sequence length="375" mass="41784">MKIVFTGGGTGGHFYPVIAIAQAIREKIKERKIIPPILYFMAPTAYSPRALFDNEIQFVHVPAGKMRRYFSPLNITDIFKTVYGCISALFHIFSIYPDVVFGKGGYGSFPVLLAARILRIPVMIHESDSQPGRVNRWAGKFARKIAVSYSEAAKYFKTATVAHTGNPIRKDVIDPLKNGADEFLHLEQNTPVIFVIGGSQGSKRINEVILDALPELLNRYQIIHQTGQANMEDVLSMTTIILKDHPFSYRYHPFDYMNELSIRMAAGTAESVISRGGSSVFEIAAWGLPSIIIPLPEHISHDQTSNALAYAKTGAASVIEDNNLSAHILIEEIDRIHNNPLLREKMAERSRIFAKRDSAIIIADALINIALEHEK</sequence>
<comment type="pathway">
    <text evidence="10">Cell wall biogenesis; peptidoglycan biosynthesis.</text>
</comment>
<evidence type="ECO:0000313" key="13">
    <source>
        <dbReference type="EMBL" id="OHA31417.1"/>
    </source>
</evidence>
<dbReference type="EMBL" id="MHRW01000003">
    <property type="protein sequence ID" value="OHA31417.1"/>
    <property type="molecule type" value="Genomic_DNA"/>
</dbReference>
<dbReference type="UniPathway" id="UPA00219"/>
<comment type="function">
    <text evidence="10">Cell wall formation. Catalyzes the transfer of a GlcNAc subunit on undecaprenyl-pyrophosphoryl-MurNAc-pentapeptide (lipid intermediate I) to form undecaprenyl-pyrophosphoryl-MurNAc-(pentapeptide)GlcNAc (lipid intermediate II).</text>
</comment>
<dbReference type="GO" id="GO:0051991">
    <property type="term" value="F:UDP-N-acetyl-D-glucosamine:N-acetylmuramoyl-L-alanyl-D-glutamyl-meso-2,6-diaminopimelyl-D-alanyl-D-alanine-diphosphoundecaprenol 4-beta-N-acetylglucosaminlytransferase activity"/>
    <property type="evidence" value="ECO:0007669"/>
    <property type="project" value="RHEA"/>
</dbReference>
<dbReference type="GO" id="GO:0051301">
    <property type="term" value="P:cell division"/>
    <property type="evidence" value="ECO:0007669"/>
    <property type="project" value="UniProtKB-KW"/>
</dbReference>
<keyword evidence="9 10" id="KW-0961">Cell wall biogenesis/degradation</keyword>
<comment type="catalytic activity">
    <reaction evidence="10">
        <text>di-trans,octa-cis-undecaprenyl diphospho-N-acetyl-alpha-D-muramoyl-L-alanyl-D-glutamyl-meso-2,6-diaminopimeloyl-D-alanyl-D-alanine + UDP-N-acetyl-alpha-D-glucosamine = di-trans,octa-cis-undecaprenyl diphospho-[N-acetyl-alpha-D-glucosaminyl-(1-&gt;4)]-N-acetyl-alpha-D-muramoyl-L-alanyl-D-glutamyl-meso-2,6-diaminopimeloyl-D-alanyl-D-alanine + UDP + H(+)</text>
        <dbReference type="Rhea" id="RHEA:31227"/>
        <dbReference type="ChEBI" id="CHEBI:15378"/>
        <dbReference type="ChEBI" id="CHEBI:57705"/>
        <dbReference type="ChEBI" id="CHEBI:58223"/>
        <dbReference type="ChEBI" id="CHEBI:61387"/>
        <dbReference type="ChEBI" id="CHEBI:61388"/>
        <dbReference type="EC" id="2.4.1.227"/>
    </reaction>
</comment>
<dbReference type="Pfam" id="PF03033">
    <property type="entry name" value="Glyco_transf_28"/>
    <property type="match status" value="1"/>
</dbReference>
<dbReference type="Pfam" id="PF04101">
    <property type="entry name" value="Glyco_tran_28_C"/>
    <property type="match status" value="1"/>
</dbReference>
<feature type="domain" description="Glycosyl transferase family 28 C-terminal" evidence="12">
    <location>
        <begin position="192"/>
        <end position="357"/>
    </location>
</feature>
<proteinExistence type="inferred from homology"/>
<comment type="similarity">
    <text evidence="10">Belongs to the glycosyltransferase 28 family. MurG subfamily.</text>
</comment>
<keyword evidence="1 10" id="KW-1003">Cell membrane</keyword>
<evidence type="ECO:0000256" key="4">
    <source>
        <dbReference type="ARBA" id="ARBA00022679"/>
    </source>
</evidence>
<dbReference type="HAMAP" id="MF_00033">
    <property type="entry name" value="MurG"/>
    <property type="match status" value="1"/>
</dbReference>
<feature type="binding site" evidence="10">
    <location>
        <position position="169"/>
    </location>
    <ligand>
        <name>UDP-N-acetyl-alpha-D-glucosamine</name>
        <dbReference type="ChEBI" id="CHEBI:57705"/>
    </ligand>
</feature>
<dbReference type="EC" id="2.4.1.227" evidence="10"/>
<keyword evidence="5 10" id="KW-0133">Cell shape</keyword>
<dbReference type="Proteomes" id="UP000176365">
    <property type="component" value="Unassembled WGS sequence"/>
</dbReference>
<evidence type="ECO:0000256" key="10">
    <source>
        <dbReference type="HAMAP-Rule" id="MF_00033"/>
    </source>
</evidence>
<feature type="binding site" evidence="10">
    <location>
        <position position="303"/>
    </location>
    <ligand>
        <name>UDP-N-acetyl-alpha-D-glucosamine</name>
        <dbReference type="ChEBI" id="CHEBI:57705"/>
    </ligand>
</feature>
<dbReference type="InterPro" id="IPR007235">
    <property type="entry name" value="Glyco_trans_28_C"/>
</dbReference>